<evidence type="ECO:0008006" key="3">
    <source>
        <dbReference type="Google" id="ProtNLM"/>
    </source>
</evidence>
<comment type="caution">
    <text evidence="1">The sequence shown here is derived from an EMBL/GenBank/DDBJ whole genome shotgun (WGS) entry which is preliminary data.</text>
</comment>
<name>A0ABU3A5R3_9GAMM</name>
<dbReference type="Proteomes" id="UP001266357">
    <property type="component" value="Unassembled WGS sequence"/>
</dbReference>
<protein>
    <recommendedName>
        <fullName evidence="3">DUF3545 family protein</fullName>
    </recommendedName>
</protein>
<dbReference type="RefSeq" id="WP_311584644.1">
    <property type="nucleotide sequence ID" value="NZ_JAVRIF010000012.1"/>
</dbReference>
<sequence>MAIATQYEMDSSDDLNFNGDDDYPELDNNIADFELSTGSSEVKNSRQNHKRNFLAKKKIEQLQEAKRLRKLEEDYFDDWD</sequence>
<reference evidence="1 2" key="1">
    <citation type="submission" date="2023-09" db="EMBL/GenBank/DDBJ databases">
        <authorList>
            <person name="Rey-Velasco X."/>
        </authorList>
    </citation>
    <scope>NUCLEOTIDE SEQUENCE [LARGE SCALE GENOMIC DNA]</scope>
    <source>
        <strain evidence="1 2">W431</strain>
    </source>
</reference>
<accession>A0ABU3A5R3</accession>
<evidence type="ECO:0000313" key="1">
    <source>
        <dbReference type="EMBL" id="MDT0605223.1"/>
    </source>
</evidence>
<proteinExistence type="predicted"/>
<keyword evidence="2" id="KW-1185">Reference proteome</keyword>
<organism evidence="1 2">
    <name type="scientific">Thalassotalea castellviae</name>
    <dbReference type="NCBI Taxonomy" id="3075612"/>
    <lineage>
        <taxon>Bacteria</taxon>
        <taxon>Pseudomonadati</taxon>
        <taxon>Pseudomonadota</taxon>
        <taxon>Gammaproteobacteria</taxon>
        <taxon>Alteromonadales</taxon>
        <taxon>Colwelliaceae</taxon>
        <taxon>Thalassotalea</taxon>
    </lineage>
</organism>
<gene>
    <name evidence="1" type="ORF">RM573_16600</name>
</gene>
<evidence type="ECO:0000313" key="2">
    <source>
        <dbReference type="Proteomes" id="UP001266357"/>
    </source>
</evidence>
<dbReference type="EMBL" id="JAVRIF010000012">
    <property type="protein sequence ID" value="MDT0605223.1"/>
    <property type="molecule type" value="Genomic_DNA"/>
</dbReference>